<dbReference type="GO" id="GO:0004731">
    <property type="term" value="F:purine-nucleoside phosphorylase activity"/>
    <property type="evidence" value="ECO:0007669"/>
    <property type="project" value="UniProtKB-UniRule"/>
</dbReference>
<dbReference type="EMBL" id="CP014226">
    <property type="protein sequence ID" value="AMD00763.1"/>
    <property type="molecule type" value="Genomic_DNA"/>
</dbReference>
<keyword evidence="3 5" id="KW-0808">Transferase</keyword>
<evidence type="ECO:0000256" key="5">
    <source>
        <dbReference type="HAMAP-Rule" id="MF_01627"/>
    </source>
</evidence>
<dbReference type="InterPro" id="IPR000845">
    <property type="entry name" value="Nucleoside_phosphorylase_d"/>
</dbReference>
<dbReference type="OrthoDB" id="9782889at2"/>
<evidence type="ECO:0000256" key="3">
    <source>
        <dbReference type="ARBA" id="ARBA00022679"/>
    </source>
</evidence>
<evidence type="ECO:0000259" key="6">
    <source>
        <dbReference type="Pfam" id="PF01048"/>
    </source>
</evidence>
<dbReference type="PANTHER" id="PTHR43691:SF11">
    <property type="entry name" value="FI09636P-RELATED"/>
    <property type="match status" value="1"/>
</dbReference>
<evidence type="ECO:0000256" key="4">
    <source>
        <dbReference type="ARBA" id="ARBA00048447"/>
    </source>
</evidence>
<reference evidence="7 8" key="1">
    <citation type="journal article" date="2016" name="Genome Announc.">
        <title>Draft Genome Sequence of 'Halomonas chromatireducens' Strain AGD 8-3, a Haloalkaliphilic Chromate- and Selenite-Reducing Gammaproteobacterium.</title>
        <authorList>
            <person name="Sharko F.S."/>
            <person name="Shapovalova A.A."/>
            <person name="Tsygankova S.V."/>
            <person name="Komova A.V."/>
            <person name="Boulygina E.S."/>
            <person name="Teslyuk A.B."/>
            <person name="Gotovtsev P.M."/>
            <person name="Namsaraev Z.B."/>
            <person name="Khijniak T.V."/>
            <person name="Nedoluzhko A.V."/>
            <person name="Vasilov R.G."/>
        </authorList>
    </citation>
    <scope>NUCLEOTIDE SEQUENCE [LARGE SCALE GENOMIC DNA]</scope>
    <source>
        <strain evidence="7 8">AGD 8-3</strain>
    </source>
</reference>
<evidence type="ECO:0000313" key="8">
    <source>
        <dbReference type="Proteomes" id="UP000063387"/>
    </source>
</evidence>
<gene>
    <name evidence="5 7" type="primary">deoD</name>
    <name evidence="7" type="ORF">LOKO_01695</name>
</gene>
<keyword evidence="2 5" id="KW-0328">Glycosyltransferase</keyword>
<dbReference type="HAMAP" id="MF_01627">
    <property type="entry name" value="Pur_nucleosid_phosp"/>
    <property type="match status" value="1"/>
</dbReference>
<dbReference type="PANTHER" id="PTHR43691">
    <property type="entry name" value="URIDINE PHOSPHORYLASE"/>
    <property type="match status" value="1"/>
</dbReference>
<dbReference type="AlphaFoldDB" id="A0A0X8HDQ9"/>
<dbReference type="RefSeq" id="WP_066447591.1">
    <property type="nucleotide sequence ID" value="NZ_CP014226.1"/>
</dbReference>
<feature type="binding site" description="in other chain" evidence="5">
    <location>
        <position position="25"/>
    </location>
    <ligand>
        <name>phosphate</name>
        <dbReference type="ChEBI" id="CHEBI:43474"/>
        <note>ligand shared between dimeric partners</note>
    </ligand>
</feature>
<dbReference type="KEGG" id="hco:LOKO_01695"/>
<organism evidence="7 8">
    <name type="scientific">Halomonas chromatireducens</name>
    <dbReference type="NCBI Taxonomy" id="507626"/>
    <lineage>
        <taxon>Bacteria</taxon>
        <taxon>Pseudomonadati</taxon>
        <taxon>Pseudomonadota</taxon>
        <taxon>Gammaproteobacteria</taxon>
        <taxon>Oceanospirillales</taxon>
        <taxon>Halomonadaceae</taxon>
        <taxon>Halomonas</taxon>
    </lineage>
</organism>
<dbReference type="NCBIfam" id="TIGR00107">
    <property type="entry name" value="deoD"/>
    <property type="match status" value="1"/>
</dbReference>
<dbReference type="Gene3D" id="3.40.50.1580">
    <property type="entry name" value="Nucleoside phosphorylase domain"/>
    <property type="match status" value="1"/>
</dbReference>
<protein>
    <recommendedName>
        <fullName evidence="5">Purine nucleoside phosphorylase DeoD-type</fullName>
        <shortName evidence="5">PNP</shortName>
        <ecNumber evidence="5">2.4.2.1</ecNumber>
    </recommendedName>
</protein>
<name>A0A0X8HDQ9_9GAMM</name>
<dbReference type="InterPro" id="IPR004402">
    <property type="entry name" value="DeoD-type"/>
</dbReference>
<dbReference type="PATRIC" id="fig|507626.3.peg.1689"/>
<feature type="binding site" description="in other chain" evidence="5">
    <location>
        <position position="21"/>
    </location>
    <ligand>
        <name>phosphate</name>
        <dbReference type="ChEBI" id="CHEBI:43474"/>
        <note>ligand shared between dimeric partners</note>
    </ligand>
</feature>
<proteinExistence type="inferred from homology"/>
<dbReference type="GO" id="GO:0005829">
    <property type="term" value="C:cytosol"/>
    <property type="evidence" value="ECO:0007669"/>
    <property type="project" value="TreeGrafter"/>
</dbReference>
<dbReference type="Pfam" id="PF01048">
    <property type="entry name" value="PNP_UDP_1"/>
    <property type="match status" value="1"/>
</dbReference>
<dbReference type="InterPro" id="IPR035994">
    <property type="entry name" value="Nucleoside_phosphorylase_sf"/>
</dbReference>
<accession>A0A0X8HDQ9</accession>
<dbReference type="GO" id="GO:0006152">
    <property type="term" value="P:purine nucleoside catabolic process"/>
    <property type="evidence" value="ECO:0007669"/>
    <property type="project" value="TreeGrafter"/>
</dbReference>
<feature type="active site" description="Proton donor" evidence="5">
    <location>
        <position position="205"/>
    </location>
</feature>
<comment type="catalytic activity">
    <reaction evidence="4">
        <text>uridine + phosphate = alpha-D-ribose 1-phosphate + uracil</text>
        <dbReference type="Rhea" id="RHEA:24388"/>
        <dbReference type="ChEBI" id="CHEBI:16704"/>
        <dbReference type="ChEBI" id="CHEBI:17568"/>
        <dbReference type="ChEBI" id="CHEBI:43474"/>
        <dbReference type="ChEBI" id="CHEBI:57720"/>
        <dbReference type="EC" id="2.4.2.3"/>
    </reaction>
</comment>
<feature type="binding site" description="in other chain" evidence="5">
    <location>
        <begin position="88"/>
        <end position="91"/>
    </location>
    <ligand>
        <name>phosphate</name>
        <dbReference type="ChEBI" id="CHEBI:43474"/>
        <note>ligand shared between dimeric partners</note>
    </ligand>
</feature>
<sequence length="242" mass="26110">MATPHIQGERGIFADTVLMPGDPLRAKYIAETFLEDAREVNSVRNMLGFTGRYRGREVSVMGHGMGIPSVSIYAKELITDYGVKRLIRVGSCGAVRDDVAVRDVVIGLGASTDSAVNRTRFMGHDFAAIADFELTRHAVDAAAAQGVAVKVGNLFSADLFYNPQGELFELMRRYGIVGVEMEAAGLYGVAAEFGARAMTICTVSDHILKGESLPSEDRERSFNEMVEVALEAVLRDDAVGAA</sequence>
<keyword evidence="8" id="KW-1185">Reference proteome</keyword>
<feature type="binding site" description="in other chain" evidence="5">
    <location>
        <begin position="180"/>
        <end position="182"/>
    </location>
    <ligand>
        <name>a purine D-ribonucleoside</name>
        <dbReference type="ChEBI" id="CHEBI:142355"/>
        <note>ligand shared between dimeric partners</note>
    </ligand>
</feature>
<dbReference type="NCBIfam" id="NF009914">
    <property type="entry name" value="PRK13374.1"/>
    <property type="match status" value="1"/>
</dbReference>
<feature type="site" description="Important for catalytic activity" evidence="5">
    <location>
        <position position="218"/>
    </location>
</feature>
<feature type="binding site" evidence="5">
    <location>
        <position position="5"/>
    </location>
    <ligand>
        <name>a purine D-ribonucleoside</name>
        <dbReference type="ChEBI" id="CHEBI:142355"/>
        <note>ligand shared between dimeric partners</note>
    </ligand>
</feature>
<reference evidence="7 8" key="2">
    <citation type="submission" date="2016-02" db="EMBL/GenBank/DDBJ databases">
        <authorList>
            <person name="Wen L."/>
            <person name="He K."/>
            <person name="Yang H."/>
        </authorList>
    </citation>
    <scope>NUCLEOTIDE SEQUENCE [LARGE SCALE GENOMIC DNA]</scope>
    <source>
        <strain evidence="7 8">AGD 8-3</strain>
    </source>
</reference>
<feature type="binding site" description="in other chain" evidence="5">
    <location>
        <begin position="204"/>
        <end position="205"/>
    </location>
    <ligand>
        <name>a purine D-ribonucleoside</name>
        <dbReference type="ChEBI" id="CHEBI:142355"/>
        <note>ligand shared between dimeric partners</note>
    </ligand>
</feature>
<comment type="catalytic activity">
    <reaction evidence="5">
        <text>a purine 2'-deoxy-D-ribonucleoside + phosphate = a purine nucleobase + 2-deoxy-alpha-D-ribose 1-phosphate</text>
        <dbReference type="Rhea" id="RHEA:36431"/>
        <dbReference type="ChEBI" id="CHEBI:26386"/>
        <dbReference type="ChEBI" id="CHEBI:43474"/>
        <dbReference type="ChEBI" id="CHEBI:57259"/>
        <dbReference type="ChEBI" id="CHEBI:142361"/>
        <dbReference type="EC" id="2.4.2.1"/>
    </reaction>
</comment>
<evidence type="ECO:0000313" key="7">
    <source>
        <dbReference type="EMBL" id="AMD00763.1"/>
    </source>
</evidence>
<dbReference type="GO" id="GO:0004850">
    <property type="term" value="F:uridine phosphorylase activity"/>
    <property type="evidence" value="ECO:0007669"/>
    <property type="project" value="UniProtKB-EC"/>
</dbReference>
<evidence type="ECO:0000256" key="1">
    <source>
        <dbReference type="ARBA" id="ARBA00010456"/>
    </source>
</evidence>
<dbReference type="PROSITE" id="PS01232">
    <property type="entry name" value="PNP_UDP_1"/>
    <property type="match status" value="1"/>
</dbReference>
<feature type="binding site" evidence="5">
    <location>
        <position position="44"/>
    </location>
    <ligand>
        <name>phosphate</name>
        <dbReference type="ChEBI" id="CHEBI:43474"/>
        <note>ligand shared between dimeric partners</note>
    </ligand>
</feature>
<dbReference type="Proteomes" id="UP000063387">
    <property type="component" value="Chromosome"/>
</dbReference>
<dbReference type="InterPro" id="IPR018016">
    <property type="entry name" value="Nucleoside_phosphorylase_CS"/>
</dbReference>
<evidence type="ECO:0000256" key="2">
    <source>
        <dbReference type="ARBA" id="ARBA00022676"/>
    </source>
</evidence>
<dbReference type="NCBIfam" id="NF004489">
    <property type="entry name" value="PRK05819.1"/>
    <property type="match status" value="1"/>
</dbReference>
<dbReference type="EC" id="2.4.2.1" evidence="5"/>
<dbReference type="STRING" id="507626.LOKO_01695"/>
<feature type="domain" description="Nucleoside phosphorylase" evidence="6">
    <location>
        <begin position="17"/>
        <end position="233"/>
    </location>
</feature>
<dbReference type="SUPFAM" id="SSF53167">
    <property type="entry name" value="Purine and uridine phosphorylases"/>
    <property type="match status" value="1"/>
</dbReference>
<comment type="catalytic activity">
    <reaction evidence="5">
        <text>a purine D-ribonucleoside + phosphate = a purine nucleobase + alpha-D-ribose 1-phosphate</text>
        <dbReference type="Rhea" id="RHEA:19805"/>
        <dbReference type="ChEBI" id="CHEBI:26386"/>
        <dbReference type="ChEBI" id="CHEBI:43474"/>
        <dbReference type="ChEBI" id="CHEBI:57720"/>
        <dbReference type="ChEBI" id="CHEBI:142355"/>
        <dbReference type="EC" id="2.4.2.1"/>
    </reaction>
</comment>
<comment type="similarity">
    <text evidence="1 5">Belongs to the PNP/UDP phosphorylase family.</text>
</comment>
<comment type="subunit">
    <text evidence="5">Homohexamer; trimer of homodimers.</text>
</comment>
<comment type="function">
    <text evidence="5">Catalyzes the reversible phosphorolytic breakdown of the N-glycosidic bond in the beta-(deoxy)ribonucleoside molecules, with the formation of the corresponding free purine bases and pentose-1-phosphate.</text>
</comment>
<dbReference type="CDD" id="cd09006">
    <property type="entry name" value="PNP_EcPNPI-like"/>
    <property type="match status" value="1"/>
</dbReference>